<dbReference type="GO" id="GO:0009535">
    <property type="term" value="C:chloroplast thylakoid membrane"/>
    <property type="evidence" value="ECO:0007669"/>
    <property type="project" value="UniProtKB-SubCell"/>
</dbReference>
<keyword evidence="6" id="KW-0934">Plastid</keyword>
<comment type="subcellular location">
    <subcellularLocation>
        <location evidence="2">Plastid</location>
        <location evidence="2">Chloroplast thylakoid membrane</location>
        <topology evidence="2">Single-pass membrane protein</topology>
    </subcellularLocation>
</comment>
<gene>
    <name evidence="12" type="ORF">TSOC_012958</name>
</gene>
<comment type="function">
    <text evidence="1">Possible role could be the docking of the LHC I antenna complex to the core complex.</text>
</comment>
<evidence type="ECO:0000256" key="8">
    <source>
        <dbReference type="ARBA" id="ARBA00022836"/>
    </source>
</evidence>
<keyword evidence="8" id="KW-0603">Photosystem I</keyword>
<reference evidence="12 13" key="1">
    <citation type="journal article" date="2017" name="Mol. Biol. Evol.">
        <title>The 4-celled Tetrabaena socialis nuclear genome reveals the essential components for genetic control of cell number at the origin of multicellularity in the volvocine lineage.</title>
        <authorList>
            <person name="Featherston J."/>
            <person name="Arakaki Y."/>
            <person name="Hanschen E.R."/>
            <person name="Ferris P.J."/>
            <person name="Michod R.E."/>
            <person name="Olson B.J.S.C."/>
            <person name="Nozaki H."/>
            <person name="Durand P.M."/>
        </authorList>
    </citation>
    <scope>NUCLEOTIDE SEQUENCE [LARGE SCALE GENOMIC DNA]</scope>
    <source>
        <strain evidence="12 13">NIES-571</strain>
    </source>
</reference>
<dbReference type="InterPro" id="IPR004928">
    <property type="entry name" value="PSI_PsaH"/>
</dbReference>
<evidence type="ECO:0000313" key="13">
    <source>
        <dbReference type="Proteomes" id="UP000236333"/>
    </source>
</evidence>
<protein>
    <submittedName>
        <fullName evidence="12">Photosystem I reaction center subunit VI, chloroplastic</fullName>
    </submittedName>
</protein>
<evidence type="ECO:0000256" key="10">
    <source>
        <dbReference type="ARBA" id="ARBA00023136"/>
    </source>
</evidence>
<dbReference type="EMBL" id="PGGS01000991">
    <property type="protein sequence ID" value="PNH01167.1"/>
    <property type="molecule type" value="Genomic_DNA"/>
</dbReference>
<dbReference type="GO" id="GO:0009538">
    <property type="term" value="C:photosystem I reaction center"/>
    <property type="evidence" value="ECO:0007669"/>
    <property type="project" value="InterPro"/>
</dbReference>
<keyword evidence="7" id="KW-0812">Transmembrane</keyword>
<keyword evidence="9" id="KW-0793">Thylakoid</keyword>
<dbReference type="Pfam" id="PF03244">
    <property type="entry name" value="PSI_PsaH"/>
    <property type="match status" value="1"/>
</dbReference>
<evidence type="ECO:0000256" key="6">
    <source>
        <dbReference type="ARBA" id="ARBA00022640"/>
    </source>
</evidence>
<evidence type="ECO:0000256" key="3">
    <source>
        <dbReference type="ARBA" id="ARBA00010155"/>
    </source>
</evidence>
<keyword evidence="4" id="KW-0150">Chloroplast</keyword>
<comment type="caution">
    <text evidence="12">The sequence shown here is derived from an EMBL/GenBank/DDBJ whole genome shotgun (WGS) entry which is preliminary data.</text>
</comment>
<name>A0A2J7ZLM7_9CHLO</name>
<evidence type="ECO:0000256" key="4">
    <source>
        <dbReference type="ARBA" id="ARBA00022528"/>
    </source>
</evidence>
<evidence type="ECO:0000256" key="5">
    <source>
        <dbReference type="ARBA" id="ARBA00022531"/>
    </source>
</evidence>
<organism evidence="12 13">
    <name type="scientific">Tetrabaena socialis</name>
    <dbReference type="NCBI Taxonomy" id="47790"/>
    <lineage>
        <taxon>Eukaryota</taxon>
        <taxon>Viridiplantae</taxon>
        <taxon>Chlorophyta</taxon>
        <taxon>core chlorophytes</taxon>
        <taxon>Chlorophyceae</taxon>
        <taxon>CS clade</taxon>
        <taxon>Chlamydomonadales</taxon>
        <taxon>Tetrabaenaceae</taxon>
        <taxon>Tetrabaena</taxon>
    </lineage>
</organism>
<keyword evidence="13" id="KW-1185">Reference proteome</keyword>
<evidence type="ECO:0000256" key="1">
    <source>
        <dbReference type="ARBA" id="ARBA00002502"/>
    </source>
</evidence>
<dbReference type="PANTHER" id="PTHR34787">
    <property type="entry name" value="PHOTOSYSTEM I REACTION CENTER SUBUNIT VI-2, CHLOROPLASTIC"/>
    <property type="match status" value="1"/>
</dbReference>
<dbReference type="PANTHER" id="PTHR34787:SF1">
    <property type="entry name" value="PHOTOSYSTEM I REACTION CENTER SUBUNIT VI-2, CHLOROPLASTIC"/>
    <property type="match status" value="1"/>
</dbReference>
<feature type="region of interest" description="Disordered" evidence="11">
    <location>
        <begin position="106"/>
        <end position="131"/>
    </location>
</feature>
<keyword evidence="10" id="KW-0472">Membrane</keyword>
<dbReference type="AlphaFoldDB" id="A0A2J7ZLM7"/>
<keyword evidence="5" id="KW-0602">Photosynthesis</keyword>
<accession>A0A2J7ZLM7</accession>
<sequence length="131" mass="14223">MASMVQRPVLGGRVAAQRPRVSARKAVTVRAKYGEQSRYFDLQDLENTTGAWDMYGVDDKKRYPDNQAKFFTQATEILSRREALRAFVALSGVAAIATFGLKGAKDASLPITKGPQTTGESGKGGALRSRL</sequence>
<proteinExistence type="inferred from homology"/>
<evidence type="ECO:0000256" key="7">
    <source>
        <dbReference type="ARBA" id="ARBA00022692"/>
    </source>
</evidence>
<evidence type="ECO:0000256" key="2">
    <source>
        <dbReference type="ARBA" id="ARBA00004581"/>
    </source>
</evidence>
<evidence type="ECO:0000313" key="12">
    <source>
        <dbReference type="EMBL" id="PNH01167.1"/>
    </source>
</evidence>
<evidence type="ECO:0000256" key="11">
    <source>
        <dbReference type="SAM" id="MobiDB-lite"/>
    </source>
</evidence>
<dbReference type="GO" id="GO:0015979">
    <property type="term" value="P:photosynthesis"/>
    <property type="evidence" value="ECO:0007669"/>
    <property type="project" value="UniProtKB-KW"/>
</dbReference>
<dbReference type="OrthoDB" id="496139at2759"/>
<dbReference type="Proteomes" id="UP000236333">
    <property type="component" value="Unassembled WGS sequence"/>
</dbReference>
<comment type="similarity">
    <text evidence="3">Belongs to the psaH family.</text>
</comment>
<evidence type="ECO:0000256" key="9">
    <source>
        <dbReference type="ARBA" id="ARBA00023078"/>
    </source>
</evidence>